<dbReference type="PANTHER" id="PTHR37534:SF51">
    <property type="entry name" value="ACRIFLAVINE SENSITIVITY CONTROL PROTEIN ACR-2"/>
    <property type="match status" value="1"/>
</dbReference>
<evidence type="ECO:0000256" key="2">
    <source>
        <dbReference type="ARBA" id="ARBA00023242"/>
    </source>
</evidence>
<dbReference type="InterPro" id="IPR036864">
    <property type="entry name" value="Zn2-C6_fun-type_DNA-bd_sf"/>
</dbReference>
<evidence type="ECO:0000256" key="1">
    <source>
        <dbReference type="ARBA" id="ARBA00004123"/>
    </source>
</evidence>
<dbReference type="Gene3D" id="4.10.240.10">
    <property type="entry name" value="Zn(2)-C6 fungal-type DNA-binding domain"/>
    <property type="match status" value="1"/>
</dbReference>
<protein>
    <recommendedName>
        <fullName evidence="4">Zn(2)-C6 fungal-type domain-containing protein</fullName>
    </recommendedName>
</protein>
<dbReference type="GO" id="GO:0000981">
    <property type="term" value="F:DNA-binding transcription factor activity, RNA polymerase II-specific"/>
    <property type="evidence" value="ECO:0007669"/>
    <property type="project" value="InterPro"/>
</dbReference>
<dbReference type="GO" id="GO:0045944">
    <property type="term" value="P:positive regulation of transcription by RNA polymerase II"/>
    <property type="evidence" value="ECO:0007669"/>
    <property type="project" value="TreeGrafter"/>
</dbReference>
<evidence type="ECO:0000259" key="4">
    <source>
        <dbReference type="PROSITE" id="PS50048"/>
    </source>
</evidence>
<feature type="region of interest" description="Disordered" evidence="3">
    <location>
        <begin position="1"/>
        <end position="24"/>
    </location>
</feature>
<dbReference type="InterPro" id="IPR021858">
    <property type="entry name" value="Fun_TF"/>
</dbReference>
<proteinExistence type="predicted"/>
<dbReference type="SMART" id="SM00066">
    <property type="entry name" value="GAL4"/>
    <property type="match status" value="1"/>
</dbReference>
<dbReference type="AlphaFoldDB" id="A0A4S9U8X6"/>
<dbReference type="PANTHER" id="PTHR37534">
    <property type="entry name" value="TRANSCRIPTIONAL ACTIVATOR PROTEIN UGA3"/>
    <property type="match status" value="1"/>
</dbReference>
<dbReference type="CDD" id="cd00067">
    <property type="entry name" value="GAL4"/>
    <property type="match status" value="1"/>
</dbReference>
<evidence type="ECO:0000313" key="5">
    <source>
        <dbReference type="EMBL" id="THZ34524.1"/>
    </source>
</evidence>
<evidence type="ECO:0000256" key="3">
    <source>
        <dbReference type="SAM" id="MobiDB-lite"/>
    </source>
</evidence>
<comment type="subcellular location">
    <subcellularLocation>
        <location evidence="1">Nucleus</location>
    </subcellularLocation>
</comment>
<dbReference type="GO" id="GO:0008270">
    <property type="term" value="F:zinc ion binding"/>
    <property type="evidence" value="ECO:0007669"/>
    <property type="project" value="InterPro"/>
</dbReference>
<dbReference type="SUPFAM" id="SSF57701">
    <property type="entry name" value="Zn2/Cys6 DNA-binding domain"/>
    <property type="match status" value="1"/>
</dbReference>
<dbReference type="InterPro" id="IPR001138">
    <property type="entry name" value="Zn2Cys6_DnaBD"/>
</dbReference>
<feature type="domain" description="Zn(2)-C6 fungal-type" evidence="4">
    <location>
        <begin position="25"/>
        <end position="53"/>
    </location>
</feature>
<dbReference type="GO" id="GO:0005634">
    <property type="term" value="C:nucleus"/>
    <property type="evidence" value="ECO:0007669"/>
    <property type="project" value="UniProtKB-SubCell"/>
</dbReference>
<dbReference type="Pfam" id="PF11951">
    <property type="entry name" value="Fungal_trans_2"/>
    <property type="match status" value="2"/>
</dbReference>
<evidence type="ECO:0000313" key="6">
    <source>
        <dbReference type="Proteomes" id="UP000310121"/>
    </source>
</evidence>
<gene>
    <name evidence="5" type="ORF">D6C90_07691</name>
</gene>
<comment type="caution">
    <text evidence="5">The sequence shown here is derived from an EMBL/GenBank/DDBJ whole genome shotgun (WGS) entry which is preliminary data.</text>
</comment>
<accession>A0A4S9U8X6</accession>
<dbReference type="EMBL" id="QZBN01000953">
    <property type="protein sequence ID" value="THZ34524.1"/>
    <property type="molecule type" value="Genomic_DNA"/>
</dbReference>
<sequence>MVPTKHKQGSIVPPAKDGLDRSQHPCHNCRRQRLKCDRSIPQCAKCIKRGHECLGYSRLFRWQEGVASRGLLTGVTFANETTDNRPALARPLQRKNDLELSQTSLRSSGAGFESHVEIVSILLMRRVVASDVCRNLVLYDTPHQNPFRELIPLTRQEPILLQIIVANSALHMFNASQKFSGREINRTHESRRQEVAGPYFDALTAKQRTLSMLRHVLTHTTLTYNDVVLAIMVLLIEFELMESGRDDWRHHVKGAEKLIAVLSQPQMQAHLTLSPIRSCLISNWMVFEALRSMLACSENTPTLEASPDNIIPHVPSLLRDAEGNHCSSFPAVLLQLVQAGTRLSQPSCPISLQIKQSKLFLLVCAARSFDPLTWATELQPRSPSADLQQRNLVARGHKAAVTIYLSRLLLSLYPTTKPSCDFVALVDEVIGSISQIRKHDALFTATTWPAFIAGAETNMAEKQELVVVRFRELWEVEPWGLMRGALRTLETIWLIKKRGAQDGKSYLPGQRLRDGDWIRYLRETGVNWLIL</sequence>
<dbReference type="Pfam" id="PF00172">
    <property type="entry name" value="Zn_clus"/>
    <property type="match status" value="1"/>
</dbReference>
<dbReference type="PROSITE" id="PS50048">
    <property type="entry name" value="ZN2_CY6_FUNGAL_2"/>
    <property type="match status" value="1"/>
</dbReference>
<name>A0A4S9U8X6_AURPU</name>
<dbReference type="GO" id="GO:0000976">
    <property type="term" value="F:transcription cis-regulatory region binding"/>
    <property type="evidence" value="ECO:0007669"/>
    <property type="project" value="TreeGrafter"/>
</dbReference>
<reference evidence="5 6" key="1">
    <citation type="submission" date="2018-10" db="EMBL/GenBank/DDBJ databases">
        <title>Fifty Aureobasidium pullulans genomes reveal a recombining polyextremotolerant generalist.</title>
        <authorList>
            <person name="Gostincar C."/>
            <person name="Turk M."/>
            <person name="Zajc J."/>
            <person name="Gunde-Cimerman N."/>
        </authorList>
    </citation>
    <scope>NUCLEOTIDE SEQUENCE [LARGE SCALE GENOMIC DNA]</scope>
    <source>
        <strain evidence="5 6">EXF-3844</strain>
    </source>
</reference>
<organism evidence="5 6">
    <name type="scientific">Aureobasidium pullulans</name>
    <name type="common">Black yeast</name>
    <name type="synonym">Pullularia pullulans</name>
    <dbReference type="NCBI Taxonomy" id="5580"/>
    <lineage>
        <taxon>Eukaryota</taxon>
        <taxon>Fungi</taxon>
        <taxon>Dikarya</taxon>
        <taxon>Ascomycota</taxon>
        <taxon>Pezizomycotina</taxon>
        <taxon>Dothideomycetes</taxon>
        <taxon>Dothideomycetidae</taxon>
        <taxon>Dothideales</taxon>
        <taxon>Saccotheciaceae</taxon>
        <taxon>Aureobasidium</taxon>
    </lineage>
</organism>
<dbReference type="PROSITE" id="PS00463">
    <property type="entry name" value="ZN2_CY6_FUNGAL_1"/>
    <property type="match status" value="1"/>
</dbReference>
<keyword evidence="2" id="KW-0539">Nucleus</keyword>
<dbReference type="Proteomes" id="UP000310121">
    <property type="component" value="Unassembled WGS sequence"/>
</dbReference>